<feature type="domain" description="GST N-terminal" evidence="1">
    <location>
        <begin position="4"/>
        <end position="84"/>
    </location>
</feature>
<protein>
    <submittedName>
        <fullName evidence="2">Glutathione S-transferase</fullName>
    </submittedName>
</protein>
<dbReference type="InterPro" id="IPR036249">
    <property type="entry name" value="Thioredoxin-like_sf"/>
</dbReference>
<evidence type="ECO:0000313" key="3">
    <source>
        <dbReference type="Proteomes" id="UP000032675"/>
    </source>
</evidence>
<evidence type="ECO:0000259" key="1">
    <source>
        <dbReference type="PROSITE" id="PS50404"/>
    </source>
</evidence>
<keyword evidence="2" id="KW-0808">Transferase</keyword>
<dbReference type="RefSeq" id="WP_019085131.1">
    <property type="nucleotide sequence ID" value="NZ_BANI01000112.1"/>
</dbReference>
<dbReference type="SUPFAM" id="SSF47616">
    <property type="entry name" value="GST C-terminal domain-like"/>
    <property type="match status" value="1"/>
</dbReference>
<dbReference type="PANTHER" id="PTHR42673:SF4">
    <property type="entry name" value="MALEYLACETOACETATE ISOMERASE"/>
    <property type="match status" value="1"/>
</dbReference>
<dbReference type="GO" id="GO:0016034">
    <property type="term" value="F:maleylacetoacetate isomerase activity"/>
    <property type="evidence" value="ECO:0007669"/>
    <property type="project" value="TreeGrafter"/>
</dbReference>
<dbReference type="CDD" id="cd03043">
    <property type="entry name" value="GST_N_1"/>
    <property type="match status" value="1"/>
</dbReference>
<organism evidence="2 3">
    <name type="scientific">Komagataeibacter europaeus NBRC 3261</name>
    <dbReference type="NCBI Taxonomy" id="1234669"/>
    <lineage>
        <taxon>Bacteria</taxon>
        <taxon>Pseudomonadati</taxon>
        <taxon>Pseudomonadota</taxon>
        <taxon>Alphaproteobacteria</taxon>
        <taxon>Acetobacterales</taxon>
        <taxon>Acetobacteraceae</taxon>
        <taxon>Komagataeibacter</taxon>
    </lineage>
</organism>
<reference evidence="2 3" key="1">
    <citation type="submission" date="2012-11" db="EMBL/GenBank/DDBJ databases">
        <title>Whole genome sequence of Gluconacetobacter europaeus NBRC3261.</title>
        <authorList>
            <person name="Azuma Y."/>
            <person name="Higashiura N."/>
            <person name="Hirakawa H."/>
            <person name="Matsushita K."/>
        </authorList>
    </citation>
    <scope>NUCLEOTIDE SEQUENCE [LARGE SCALE GENOMIC DNA]</scope>
    <source>
        <strain evidence="2 3">NBRC 3261</strain>
    </source>
</reference>
<dbReference type="Pfam" id="PF13409">
    <property type="entry name" value="GST_N_2"/>
    <property type="match status" value="1"/>
</dbReference>
<evidence type="ECO:0000313" key="2">
    <source>
        <dbReference type="EMBL" id="GAN96912.1"/>
    </source>
</evidence>
<dbReference type="Gene3D" id="3.40.30.10">
    <property type="entry name" value="Glutaredoxin"/>
    <property type="match status" value="1"/>
</dbReference>
<comment type="caution">
    <text evidence="2">The sequence shown here is derived from an EMBL/GenBank/DDBJ whole genome shotgun (WGS) entry which is preliminary data.</text>
</comment>
<proteinExistence type="predicted"/>
<dbReference type="PROSITE" id="PS50404">
    <property type="entry name" value="GST_NTER"/>
    <property type="match status" value="1"/>
</dbReference>
<dbReference type="GO" id="GO:0006559">
    <property type="term" value="P:L-phenylalanine catabolic process"/>
    <property type="evidence" value="ECO:0007669"/>
    <property type="project" value="TreeGrafter"/>
</dbReference>
<dbReference type="PANTHER" id="PTHR42673">
    <property type="entry name" value="MALEYLACETOACETATE ISOMERASE"/>
    <property type="match status" value="1"/>
</dbReference>
<dbReference type="CDD" id="cd03194">
    <property type="entry name" value="GST_C_3"/>
    <property type="match status" value="1"/>
</dbReference>
<dbReference type="Pfam" id="PF13410">
    <property type="entry name" value="GST_C_2"/>
    <property type="match status" value="1"/>
</dbReference>
<dbReference type="SUPFAM" id="SSF52833">
    <property type="entry name" value="Thioredoxin-like"/>
    <property type="match status" value="1"/>
</dbReference>
<dbReference type="SFLD" id="SFLDS00019">
    <property type="entry name" value="Glutathione_Transferase_(cytos"/>
    <property type="match status" value="1"/>
</dbReference>
<gene>
    <name evidence="2" type="ORF">Geu3261_0127_010</name>
</gene>
<dbReference type="GO" id="GO:0004364">
    <property type="term" value="F:glutathione transferase activity"/>
    <property type="evidence" value="ECO:0007669"/>
    <property type="project" value="TreeGrafter"/>
</dbReference>
<dbReference type="InterPro" id="IPR040079">
    <property type="entry name" value="Glutathione_S-Trfase"/>
</dbReference>
<dbReference type="EMBL" id="BANI01000112">
    <property type="protein sequence ID" value="GAN96912.1"/>
    <property type="molecule type" value="Genomic_DNA"/>
</dbReference>
<dbReference type="InterPro" id="IPR036282">
    <property type="entry name" value="Glutathione-S-Trfase_C_sf"/>
</dbReference>
<dbReference type="Gene3D" id="1.20.1050.10">
    <property type="match status" value="1"/>
</dbReference>
<dbReference type="AlphaFoldDB" id="A0A0D6Q018"/>
<dbReference type="InterPro" id="IPR004045">
    <property type="entry name" value="Glutathione_S-Trfase_N"/>
</dbReference>
<dbReference type="Proteomes" id="UP000032675">
    <property type="component" value="Unassembled WGS sequence"/>
</dbReference>
<sequence length="222" mass="24644">MSDGILVIGTRRYSSWSLRGWLAVRLAGLDVREQVIPLADNGETPAIRTISPNGKVPYLEHKGVAVWESIAICEYCAEQTPGLWPEDVRQRAYARSISAEMHAGFRAVRQAMPMNIGRDNRPLAAGTTPDIDADIARIDAIWTEARLDFGKDGPFLFGATFGMADAMFAPIVSRFLSYGISPSPESRAYMAAVRAHPLVDDWYQKAAQEPAEWRQSRFEDIA</sequence>
<name>A0A0D6Q018_KOMEU</name>
<dbReference type="GO" id="GO:0006749">
    <property type="term" value="P:glutathione metabolic process"/>
    <property type="evidence" value="ECO:0007669"/>
    <property type="project" value="TreeGrafter"/>
</dbReference>
<accession>A0A0D6Q018</accession>